<evidence type="ECO:0000313" key="2">
    <source>
        <dbReference type="EMBL" id="ACT49803.1"/>
    </source>
</evidence>
<dbReference type="KEGG" id="mei:Msip34_0555"/>
<dbReference type="RefSeq" id="WP_013441385.1">
    <property type="nucleotide sequence ID" value="NC_012969.1"/>
</dbReference>
<dbReference type="SUPFAM" id="SSF50044">
    <property type="entry name" value="SH3-domain"/>
    <property type="match status" value="1"/>
</dbReference>
<dbReference type="Proteomes" id="UP000002743">
    <property type="component" value="Chromosome"/>
</dbReference>
<sequence length="151" mass="16508" precursor="true">MVQRPTKVLLSIAMILALTPSVASALEYRSVAVPRAILYDAPSGQGKKLYVIWQGYPLEVIVNLGDWIKVRDNRGGLNWIEAKQLATKRTVIVIATQASIQQSADAASSVVGTVEKDVVLDMLEMSGNGWIKVRHRDGLVGYLPTTAVWGY</sequence>
<dbReference type="Pfam" id="PF06347">
    <property type="entry name" value="SH3_4"/>
    <property type="match status" value="2"/>
</dbReference>
<proteinExistence type="predicted"/>
<reference evidence="3" key="1">
    <citation type="submission" date="2009-07" db="EMBL/GenBank/DDBJ databases">
        <title>Complete sequence of chromosome of Methylovorus sp. SIP3-4.</title>
        <authorList>
            <person name="Lucas S."/>
            <person name="Copeland A."/>
            <person name="Lapidus A."/>
            <person name="Glavina del Rio T."/>
            <person name="Tice H."/>
            <person name="Bruce D."/>
            <person name="Goodwin L."/>
            <person name="Pitluck S."/>
            <person name="Clum A."/>
            <person name="Larimer F."/>
            <person name="Land M."/>
            <person name="Hauser L."/>
            <person name="Kyrpides N."/>
            <person name="Mikhailova N."/>
            <person name="Kayluzhnaya M."/>
            <person name="Chistoserdova L."/>
        </authorList>
    </citation>
    <scope>NUCLEOTIDE SEQUENCE [LARGE SCALE GENOMIC DNA]</scope>
    <source>
        <strain evidence="3">SIP3-4</strain>
    </source>
</reference>
<name>C6X9I3_METGS</name>
<keyword evidence="3" id="KW-1185">Reference proteome</keyword>
<evidence type="ECO:0008006" key="4">
    <source>
        <dbReference type="Google" id="ProtNLM"/>
    </source>
</evidence>
<reference evidence="2 3" key="2">
    <citation type="journal article" date="2011" name="J. Bacteriol.">
        <title>Genomes of three methylotrophs from a single niche uncover genetic and metabolic divergence of Methylophilaceae.</title>
        <authorList>
            <person name="Lapidus A."/>
            <person name="Clum A."/>
            <person name="Labutti K."/>
            <person name="Kaluzhnaya M.G."/>
            <person name="Lim S."/>
            <person name="Beck D.A."/>
            <person name="Glavina Del Rio T."/>
            <person name="Nolan M."/>
            <person name="Mavromatis K."/>
            <person name="Huntemann M."/>
            <person name="Lucas S."/>
            <person name="Lidstrom M.E."/>
            <person name="Ivanova N."/>
            <person name="Chistoserdova L."/>
        </authorList>
    </citation>
    <scope>NUCLEOTIDE SEQUENCE [LARGE SCALE GENOMIC DNA]</scope>
    <source>
        <strain evidence="2 3">SIP3-4</strain>
    </source>
</reference>
<dbReference type="STRING" id="582744.Msip34_0555"/>
<dbReference type="HOGENOM" id="CLU_086360_3_0_4"/>
<protein>
    <recommendedName>
        <fullName evidence="4">SH3b domain-containing protein</fullName>
    </recommendedName>
</protein>
<dbReference type="AlphaFoldDB" id="C6X9I3"/>
<organism evidence="2 3">
    <name type="scientific">Methylovorus glucosotrophus (strain SIP3-4)</name>
    <dbReference type="NCBI Taxonomy" id="582744"/>
    <lineage>
        <taxon>Bacteria</taxon>
        <taxon>Pseudomonadati</taxon>
        <taxon>Pseudomonadota</taxon>
        <taxon>Betaproteobacteria</taxon>
        <taxon>Nitrosomonadales</taxon>
        <taxon>Methylophilaceae</taxon>
        <taxon>Methylovorus</taxon>
    </lineage>
</organism>
<keyword evidence="1" id="KW-0732">Signal</keyword>
<dbReference type="InterPro" id="IPR010466">
    <property type="entry name" value="DUF1058"/>
</dbReference>
<dbReference type="eggNOG" id="COG3807">
    <property type="taxonomic scope" value="Bacteria"/>
</dbReference>
<dbReference type="OrthoDB" id="5297720at2"/>
<feature type="signal peptide" evidence="1">
    <location>
        <begin position="1"/>
        <end position="25"/>
    </location>
</feature>
<gene>
    <name evidence="2" type="ordered locus">Msip34_0555</name>
</gene>
<accession>C6X9I3</accession>
<feature type="chain" id="PRO_5002973807" description="SH3b domain-containing protein" evidence="1">
    <location>
        <begin position="26"/>
        <end position="151"/>
    </location>
</feature>
<dbReference type="EMBL" id="CP001674">
    <property type="protein sequence ID" value="ACT49803.1"/>
    <property type="molecule type" value="Genomic_DNA"/>
</dbReference>
<dbReference type="Gene3D" id="2.30.30.40">
    <property type="entry name" value="SH3 Domains"/>
    <property type="match status" value="1"/>
</dbReference>
<evidence type="ECO:0000313" key="3">
    <source>
        <dbReference type="Proteomes" id="UP000002743"/>
    </source>
</evidence>
<dbReference type="InterPro" id="IPR036028">
    <property type="entry name" value="SH3-like_dom_sf"/>
</dbReference>
<evidence type="ECO:0000256" key="1">
    <source>
        <dbReference type="SAM" id="SignalP"/>
    </source>
</evidence>